<protein>
    <submittedName>
        <fullName evidence="1">Uncharacterized protein</fullName>
    </submittedName>
</protein>
<evidence type="ECO:0000313" key="2">
    <source>
        <dbReference type="Proteomes" id="UP000029558"/>
    </source>
</evidence>
<accession>A0AAC9EV69</accession>
<dbReference type="AlphaFoldDB" id="A0AAC9EV69"/>
<dbReference type="EMBL" id="CP012508">
    <property type="protein sequence ID" value="ALB23523.1"/>
    <property type="molecule type" value="Genomic_DNA"/>
</dbReference>
<evidence type="ECO:0000313" key="1">
    <source>
        <dbReference type="EMBL" id="ALB23523.1"/>
    </source>
</evidence>
<sequence>MNKADECMKKIERLLLVIPVDIRRQVKLEVSTLYLEYLHLAKRDVVSNHKRDK</sequence>
<reference evidence="1 2" key="1">
    <citation type="journal article" date="2014" name="Genome Announc.">
        <title>Comparative Genome Analysis of Two Isolates of the Fish Pathogen Piscirickettsia salmonis from Different Hosts Reveals Major Differences in Virulence-Associated Secretion Systems.</title>
        <authorList>
            <person name="Bohle H."/>
            <person name="Henriquez P."/>
            <person name="Grothusen H."/>
            <person name="Navas E."/>
            <person name="Sandoval A."/>
            <person name="Bustamante F."/>
            <person name="Bustos P."/>
            <person name="Mancilla M."/>
        </authorList>
    </citation>
    <scope>NUCLEOTIDE SEQUENCE [LARGE SCALE GENOMIC DNA]</scope>
    <source>
        <strain evidence="2">B1-32597</strain>
    </source>
</reference>
<name>A0AAC9EV69_PISSA</name>
<organism evidence="1 2">
    <name type="scientific">Piscirickettsia salmonis</name>
    <dbReference type="NCBI Taxonomy" id="1238"/>
    <lineage>
        <taxon>Bacteria</taxon>
        <taxon>Pseudomonadati</taxon>
        <taxon>Pseudomonadota</taxon>
        <taxon>Gammaproteobacteria</taxon>
        <taxon>Thiotrichales</taxon>
        <taxon>Piscirickettsiaceae</taxon>
        <taxon>Piscirickettsia</taxon>
    </lineage>
</organism>
<dbReference type="Proteomes" id="UP000029558">
    <property type="component" value="Chromosome"/>
</dbReference>
<gene>
    <name evidence="1" type="ORF">KU39_2345</name>
</gene>
<proteinExistence type="predicted"/>